<dbReference type="GO" id="GO:0006508">
    <property type="term" value="P:proteolysis"/>
    <property type="evidence" value="ECO:0007669"/>
    <property type="project" value="UniProtKB-KW"/>
</dbReference>
<dbReference type="AlphaFoldDB" id="L8HHG7"/>
<feature type="compositionally biased region" description="Low complexity" evidence="1">
    <location>
        <begin position="259"/>
        <end position="269"/>
    </location>
</feature>
<dbReference type="PANTHER" id="PTHR12419:SF111">
    <property type="entry name" value="OVARIAN TUMOR DOMAIN-CONTAINING DEUBIQUITINATING ENZYME 9"/>
    <property type="match status" value="1"/>
</dbReference>
<evidence type="ECO:0000256" key="1">
    <source>
        <dbReference type="SAM" id="MobiDB-lite"/>
    </source>
</evidence>
<dbReference type="Pfam" id="PF02338">
    <property type="entry name" value="OTU"/>
    <property type="match status" value="1"/>
</dbReference>
<dbReference type="GeneID" id="14925136"/>
<reference evidence="3 4" key="1">
    <citation type="journal article" date="2013" name="Genome Biol.">
        <title>Genome of Acanthamoeba castellanii highlights extensive lateral gene transfer and early evolution of tyrosine kinase signaling.</title>
        <authorList>
            <person name="Clarke M."/>
            <person name="Lohan A.J."/>
            <person name="Liu B."/>
            <person name="Lagkouvardos I."/>
            <person name="Roy S."/>
            <person name="Zafar N."/>
            <person name="Bertelli C."/>
            <person name="Schilde C."/>
            <person name="Kianianmomeni A."/>
            <person name="Burglin T.R."/>
            <person name="Frech C."/>
            <person name="Turcotte B."/>
            <person name="Kopec K.O."/>
            <person name="Synnott J.M."/>
            <person name="Choo C."/>
            <person name="Paponov I."/>
            <person name="Finkler A."/>
            <person name="Soon Heng Tan C."/>
            <person name="Hutchins A.P."/>
            <person name="Weinmeier T."/>
            <person name="Rattei T."/>
            <person name="Chu J.S."/>
            <person name="Gimenez G."/>
            <person name="Irimia M."/>
            <person name="Rigden D.J."/>
            <person name="Fitzpatrick D.A."/>
            <person name="Lorenzo-Morales J."/>
            <person name="Bateman A."/>
            <person name="Chiu C.H."/>
            <person name="Tang P."/>
            <person name="Hegemann P."/>
            <person name="Fromm H."/>
            <person name="Raoult D."/>
            <person name="Greub G."/>
            <person name="Miranda-Saavedra D."/>
            <person name="Chen N."/>
            <person name="Nash P."/>
            <person name="Ginger M.L."/>
            <person name="Horn M."/>
            <person name="Schaap P."/>
            <person name="Caler L."/>
            <person name="Loftus B."/>
        </authorList>
    </citation>
    <scope>NUCLEOTIDE SEQUENCE [LARGE SCALE GENOMIC DNA]</scope>
    <source>
        <strain evidence="3 4">Neff</strain>
    </source>
</reference>
<dbReference type="GO" id="GO:0016579">
    <property type="term" value="P:protein deubiquitination"/>
    <property type="evidence" value="ECO:0007669"/>
    <property type="project" value="TreeGrafter"/>
</dbReference>
<accession>L8HHG7</accession>
<proteinExistence type="predicted"/>
<dbReference type="STRING" id="1257118.L8HHG7"/>
<protein>
    <submittedName>
        <fullName evidence="3">OTUlike cysteine protease family protein</fullName>
    </submittedName>
</protein>
<dbReference type="PANTHER" id="PTHR12419">
    <property type="entry name" value="OTU DOMAIN CONTAINING PROTEIN"/>
    <property type="match status" value="1"/>
</dbReference>
<evidence type="ECO:0000313" key="3">
    <source>
        <dbReference type="EMBL" id="ELR24133.1"/>
    </source>
</evidence>
<dbReference type="GO" id="GO:0004843">
    <property type="term" value="F:cysteine-type deubiquitinase activity"/>
    <property type="evidence" value="ECO:0007669"/>
    <property type="project" value="TreeGrafter"/>
</dbReference>
<dbReference type="InterPro" id="IPR003323">
    <property type="entry name" value="OTU_dom"/>
</dbReference>
<evidence type="ECO:0000313" key="4">
    <source>
        <dbReference type="Proteomes" id="UP000011083"/>
    </source>
</evidence>
<sequence length="289" mass="32017">MAVNTANDEAIARAVAQSEQVASADAISIGRRFDRKIRRVLHRVKEGMADEVSAIKDAFRPRVNTFNSFEENDEYLNGKQLLKKRLDLYTLAEYSVSGNGDCQFASLADQLYRTTGMAAVVRHTIVNYLRSLIGGPGDVCMRAQANAERFRQYVPGDYTEYCNTMDKRGTWGDHITLQAAANVYGVEIHLLTSYKDTVWMEIKPQDGAKTQKSLWLSFLAELHYNSLYSRQDLTSRVKAEEELRRSYASQDQAASSALSAATSAAAAPAEEGNGPPVLADGGHHHCLLM</sequence>
<keyword evidence="3" id="KW-0645">Protease</keyword>
<keyword evidence="4" id="KW-1185">Reference proteome</keyword>
<feature type="region of interest" description="Disordered" evidence="1">
    <location>
        <begin position="259"/>
        <end position="280"/>
    </location>
</feature>
<keyword evidence="3" id="KW-0378">Hydrolase</keyword>
<dbReference type="Proteomes" id="UP000011083">
    <property type="component" value="Unassembled WGS sequence"/>
</dbReference>
<dbReference type="CDD" id="cd22751">
    <property type="entry name" value="OTU_plant_OTU9-like"/>
    <property type="match status" value="1"/>
</dbReference>
<dbReference type="Gene3D" id="3.90.70.80">
    <property type="match status" value="1"/>
</dbReference>
<gene>
    <name evidence="3" type="ORF">ACA1_153630</name>
</gene>
<feature type="domain" description="OTU" evidence="2">
    <location>
        <begin position="91"/>
        <end position="230"/>
    </location>
</feature>
<dbReference type="KEGG" id="acan:ACA1_153630"/>
<dbReference type="SUPFAM" id="SSF54001">
    <property type="entry name" value="Cysteine proteinases"/>
    <property type="match status" value="1"/>
</dbReference>
<dbReference type="InterPro" id="IPR050704">
    <property type="entry name" value="Peptidase_C85-like"/>
</dbReference>
<name>L8HHG7_ACACF</name>
<evidence type="ECO:0000259" key="2">
    <source>
        <dbReference type="PROSITE" id="PS50802"/>
    </source>
</evidence>
<dbReference type="PROSITE" id="PS50802">
    <property type="entry name" value="OTU"/>
    <property type="match status" value="1"/>
</dbReference>
<organism evidence="3 4">
    <name type="scientific">Acanthamoeba castellanii (strain ATCC 30010 / Neff)</name>
    <dbReference type="NCBI Taxonomy" id="1257118"/>
    <lineage>
        <taxon>Eukaryota</taxon>
        <taxon>Amoebozoa</taxon>
        <taxon>Discosea</taxon>
        <taxon>Longamoebia</taxon>
        <taxon>Centramoebida</taxon>
        <taxon>Acanthamoebidae</taxon>
        <taxon>Acanthamoeba</taxon>
    </lineage>
</organism>
<dbReference type="EMBL" id="KB007837">
    <property type="protein sequence ID" value="ELR24133.1"/>
    <property type="molecule type" value="Genomic_DNA"/>
</dbReference>
<dbReference type="RefSeq" id="XP_004353661.1">
    <property type="nucleotide sequence ID" value="XM_004353609.1"/>
</dbReference>
<dbReference type="InterPro" id="IPR038765">
    <property type="entry name" value="Papain-like_cys_pep_sf"/>
</dbReference>
<dbReference type="VEuPathDB" id="AmoebaDB:ACA1_153630"/>
<dbReference type="OrthoDB" id="19054at2759"/>